<dbReference type="GO" id="GO:0043908">
    <property type="term" value="F:Ser(Gly)-tRNA(Ala) hydrolase activity"/>
    <property type="evidence" value="ECO:0007669"/>
    <property type="project" value="UniProtKB-UniRule"/>
</dbReference>
<gene>
    <name evidence="2" type="primary">dtd</name>
    <name evidence="3" type="ORF">HB844_10095</name>
</gene>
<comment type="subcellular location">
    <subcellularLocation>
        <location evidence="2">Cytoplasm</location>
    </subcellularLocation>
</comment>
<comment type="catalytic activity">
    <reaction evidence="2">
        <text>glycyl-tRNA(Ala) + H2O = tRNA(Ala) + glycine + H(+)</text>
        <dbReference type="Rhea" id="RHEA:53744"/>
        <dbReference type="Rhea" id="RHEA-COMP:9657"/>
        <dbReference type="Rhea" id="RHEA-COMP:13640"/>
        <dbReference type="ChEBI" id="CHEBI:15377"/>
        <dbReference type="ChEBI" id="CHEBI:15378"/>
        <dbReference type="ChEBI" id="CHEBI:57305"/>
        <dbReference type="ChEBI" id="CHEBI:78442"/>
        <dbReference type="ChEBI" id="CHEBI:78522"/>
    </reaction>
</comment>
<dbReference type="SUPFAM" id="SSF69500">
    <property type="entry name" value="DTD-like"/>
    <property type="match status" value="1"/>
</dbReference>
<protein>
    <recommendedName>
        <fullName evidence="2">D-aminoacyl-tRNA deacylase</fullName>
        <shortName evidence="2">DTD</shortName>
        <ecNumber evidence="2">3.1.1.96</ecNumber>
    </recommendedName>
    <alternativeName>
        <fullName evidence="2">Gly-tRNA(Ala) deacylase</fullName>
        <ecNumber evidence="2">3.1.1.-</ecNumber>
    </alternativeName>
</protein>
<comment type="domain">
    <text evidence="2">A Gly-cisPro motif from one monomer fits into the active site of the other monomer to allow specific chiral rejection of L-amino acids.</text>
</comment>
<accession>A0A841YG59</accession>
<dbReference type="RefSeq" id="WP_036063541.1">
    <property type="nucleotide sequence ID" value="NZ_JAARPY010000010.1"/>
</dbReference>
<name>A0A841YG59_9LIST</name>
<dbReference type="GO" id="GO:0051500">
    <property type="term" value="F:D-tyrosyl-tRNA(Tyr) deacylase activity"/>
    <property type="evidence" value="ECO:0007669"/>
    <property type="project" value="TreeGrafter"/>
</dbReference>
<dbReference type="InterPro" id="IPR003732">
    <property type="entry name" value="Daa-tRNA_deacyls_DTD"/>
</dbReference>
<dbReference type="EMBL" id="JAARPY010000010">
    <property type="protein sequence ID" value="MBC1399220.1"/>
    <property type="molecule type" value="Genomic_DNA"/>
</dbReference>
<dbReference type="FunFam" id="3.50.80.10:FF:000001">
    <property type="entry name" value="D-aminoacyl-tRNA deacylase"/>
    <property type="match status" value="1"/>
</dbReference>
<feature type="short sequence motif" description="Gly-cisPro motif, important for rejection of L-amino acids" evidence="2">
    <location>
        <begin position="137"/>
        <end position="138"/>
    </location>
</feature>
<proteinExistence type="inferred from homology"/>
<sequence>MRVLLQRVKSANVSIDEEIIAEIPRGFLLLVGFTHTDTEREIDGLVQKIVNLRIFEDENQKMNLSIRDVAGSLLSVSQFTLYADVRKGRRPSFTDSAPGQEAEKLYNLFNKKLEEAGFGVEVGVFGADMQVSLINDGPVTIFLDSVDLVK</sequence>
<dbReference type="CDD" id="cd00563">
    <property type="entry name" value="Dtyr_deacylase"/>
    <property type="match status" value="1"/>
</dbReference>
<evidence type="ECO:0000256" key="2">
    <source>
        <dbReference type="HAMAP-Rule" id="MF_00518"/>
    </source>
</evidence>
<keyword evidence="2" id="KW-0963">Cytoplasm</keyword>
<comment type="similarity">
    <text evidence="1 2">Belongs to the DTD family.</text>
</comment>
<dbReference type="GO" id="GO:0005737">
    <property type="term" value="C:cytoplasm"/>
    <property type="evidence" value="ECO:0007669"/>
    <property type="project" value="UniProtKB-SubCell"/>
</dbReference>
<comment type="function">
    <text evidence="2">An aminoacyl-tRNA editing enzyme that deacylates mischarged D-aminoacyl-tRNAs. Also deacylates mischarged glycyl-tRNA(Ala), protecting cells against glycine mischarging by AlaRS. Acts via tRNA-based rather than protein-based catalysis; rejects L-amino acids rather than detecting D-amino acids in the active site. By recycling D-aminoacyl-tRNA to D-amino acids and free tRNA molecules, this enzyme counteracts the toxicity associated with the formation of D-aminoacyl-tRNA entities in vivo and helps enforce protein L-homochirality.</text>
</comment>
<dbReference type="AlphaFoldDB" id="A0A841YG59"/>
<dbReference type="InterPro" id="IPR023509">
    <property type="entry name" value="DTD-like_sf"/>
</dbReference>
<evidence type="ECO:0000313" key="4">
    <source>
        <dbReference type="Proteomes" id="UP000571128"/>
    </source>
</evidence>
<reference evidence="3 4" key="1">
    <citation type="submission" date="2020-03" db="EMBL/GenBank/DDBJ databases">
        <title>Soil Listeria distribution.</title>
        <authorList>
            <person name="Liao J."/>
            <person name="Wiedmann M."/>
        </authorList>
    </citation>
    <scope>NUCLEOTIDE SEQUENCE [LARGE SCALE GENOMIC DNA]</scope>
    <source>
        <strain evidence="3 4">FSL L7-1645</strain>
    </source>
</reference>
<dbReference type="EC" id="3.1.1.-" evidence="2"/>
<dbReference type="GO" id="GO:0000049">
    <property type="term" value="F:tRNA binding"/>
    <property type="evidence" value="ECO:0007669"/>
    <property type="project" value="UniProtKB-UniRule"/>
</dbReference>
<dbReference type="Proteomes" id="UP000571128">
    <property type="component" value="Unassembled WGS sequence"/>
</dbReference>
<comment type="caution">
    <text evidence="3">The sequence shown here is derived from an EMBL/GenBank/DDBJ whole genome shotgun (WGS) entry which is preliminary data.</text>
</comment>
<comment type="subunit">
    <text evidence="2">Homodimer.</text>
</comment>
<dbReference type="GO" id="GO:0106026">
    <property type="term" value="F:Gly-tRNA(Ala) deacylase activity"/>
    <property type="evidence" value="ECO:0007669"/>
    <property type="project" value="UniProtKB-UniRule"/>
</dbReference>
<dbReference type="PANTHER" id="PTHR10472:SF5">
    <property type="entry name" value="D-AMINOACYL-TRNA DEACYLASE 1"/>
    <property type="match status" value="1"/>
</dbReference>
<dbReference type="GO" id="GO:0019478">
    <property type="term" value="P:D-amino acid catabolic process"/>
    <property type="evidence" value="ECO:0007669"/>
    <property type="project" value="UniProtKB-UniRule"/>
</dbReference>
<keyword evidence="2" id="KW-0694">RNA-binding</keyword>
<dbReference type="Pfam" id="PF02580">
    <property type="entry name" value="Tyr_Deacylase"/>
    <property type="match status" value="1"/>
</dbReference>
<comment type="catalytic activity">
    <reaction evidence="2">
        <text>a D-aminoacyl-tRNA + H2O = a tRNA + a D-alpha-amino acid + H(+)</text>
        <dbReference type="Rhea" id="RHEA:13953"/>
        <dbReference type="Rhea" id="RHEA-COMP:10123"/>
        <dbReference type="Rhea" id="RHEA-COMP:10124"/>
        <dbReference type="ChEBI" id="CHEBI:15377"/>
        <dbReference type="ChEBI" id="CHEBI:15378"/>
        <dbReference type="ChEBI" id="CHEBI:59871"/>
        <dbReference type="ChEBI" id="CHEBI:78442"/>
        <dbReference type="ChEBI" id="CHEBI:79333"/>
        <dbReference type="EC" id="3.1.1.96"/>
    </reaction>
</comment>
<dbReference type="NCBIfam" id="TIGR00256">
    <property type="entry name" value="D-aminoacyl-tRNA deacylase"/>
    <property type="match status" value="1"/>
</dbReference>
<dbReference type="PANTHER" id="PTHR10472">
    <property type="entry name" value="D-TYROSYL-TRNA TYR DEACYLASE"/>
    <property type="match status" value="1"/>
</dbReference>
<evidence type="ECO:0000256" key="1">
    <source>
        <dbReference type="ARBA" id="ARBA00009673"/>
    </source>
</evidence>
<organism evidence="3 4">
    <name type="scientific">Listeria fleischmannii</name>
    <dbReference type="NCBI Taxonomy" id="1069827"/>
    <lineage>
        <taxon>Bacteria</taxon>
        <taxon>Bacillati</taxon>
        <taxon>Bacillota</taxon>
        <taxon>Bacilli</taxon>
        <taxon>Bacillales</taxon>
        <taxon>Listeriaceae</taxon>
        <taxon>Listeria</taxon>
    </lineage>
</organism>
<dbReference type="EC" id="3.1.1.96" evidence="2"/>
<keyword evidence="2 3" id="KW-0378">Hydrolase</keyword>
<dbReference type="HAMAP" id="MF_00518">
    <property type="entry name" value="Deacylase_Dtd"/>
    <property type="match status" value="1"/>
</dbReference>
<dbReference type="Gene3D" id="3.50.80.10">
    <property type="entry name" value="D-tyrosyl-tRNA(Tyr) deacylase"/>
    <property type="match status" value="1"/>
</dbReference>
<keyword evidence="2" id="KW-0820">tRNA-binding</keyword>
<evidence type="ECO:0000313" key="3">
    <source>
        <dbReference type="EMBL" id="MBC1399220.1"/>
    </source>
</evidence>